<comment type="caution">
    <text evidence="1">The sequence shown here is derived from an EMBL/GenBank/DDBJ whole genome shotgun (WGS) entry which is preliminary data.</text>
</comment>
<accession>A0AAV6JCJ1</accession>
<sequence>MCIHNASVHSESRAYSRTHSLAPFSFSLFQVTIDDGAMHSSTLLCQVKVIRDQLMLILYVGLFKMAYITMRVCDLIGQLGVICYVELDFCENVIIIQTKKKRHHTHRKKKRNLPNLPSFTTI</sequence>
<dbReference type="Proteomes" id="UP000823749">
    <property type="component" value="Chromosome 8"/>
</dbReference>
<dbReference type="AlphaFoldDB" id="A0AAV6JCJ1"/>
<protein>
    <submittedName>
        <fullName evidence="1">Uncharacterized protein</fullName>
    </submittedName>
</protein>
<gene>
    <name evidence="1" type="ORF">RHGRI_024485</name>
</gene>
<proteinExistence type="predicted"/>
<evidence type="ECO:0000313" key="2">
    <source>
        <dbReference type="Proteomes" id="UP000823749"/>
    </source>
</evidence>
<evidence type="ECO:0000313" key="1">
    <source>
        <dbReference type="EMBL" id="KAG5537050.1"/>
    </source>
</evidence>
<organism evidence="1 2">
    <name type="scientific">Rhododendron griersonianum</name>
    <dbReference type="NCBI Taxonomy" id="479676"/>
    <lineage>
        <taxon>Eukaryota</taxon>
        <taxon>Viridiplantae</taxon>
        <taxon>Streptophyta</taxon>
        <taxon>Embryophyta</taxon>
        <taxon>Tracheophyta</taxon>
        <taxon>Spermatophyta</taxon>
        <taxon>Magnoliopsida</taxon>
        <taxon>eudicotyledons</taxon>
        <taxon>Gunneridae</taxon>
        <taxon>Pentapetalae</taxon>
        <taxon>asterids</taxon>
        <taxon>Ericales</taxon>
        <taxon>Ericaceae</taxon>
        <taxon>Ericoideae</taxon>
        <taxon>Rhodoreae</taxon>
        <taxon>Rhododendron</taxon>
    </lineage>
</organism>
<keyword evidence="2" id="KW-1185">Reference proteome</keyword>
<name>A0AAV6JCJ1_9ERIC</name>
<dbReference type="EMBL" id="JACTNZ010000008">
    <property type="protein sequence ID" value="KAG5537050.1"/>
    <property type="molecule type" value="Genomic_DNA"/>
</dbReference>
<reference evidence="1" key="1">
    <citation type="submission" date="2020-08" db="EMBL/GenBank/DDBJ databases">
        <title>Plant Genome Project.</title>
        <authorList>
            <person name="Zhang R.-G."/>
        </authorList>
    </citation>
    <scope>NUCLEOTIDE SEQUENCE</scope>
    <source>
        <strain evidence="1">WSP0</strain>
        <tissue evidence="1">Leaf</tissue>
    </source>
</reference>